<dbReference type="PIRSF" id="PIRSF016184">
    <property type="entry name" value="PhzC_PhzF"/>
    <property type="match status" value="1"/>
</dbReference>
<organism evidence="2 3">
    <name type="scientific">Zasmidium cellare ATCC 36951</name>
    <dbReference type="NCBI Taxonomy" id="1080233"/>
    <lineage>
        <taxon>Eukaryota</taxon>
        <taxon>Fungi</taxon>
        <taxon>Dikarya</taxon>
        <taxon>Ascomycota</taxon>
        <taxon>Pezizomycotina</taxon>
        <taxon>Dothideomycetes</taxon>
        <taxon>Dothideomycetidae</taxon>
        <taxon>Mycosphaerellales</taxon>
        <taxon>Mycosphaerellaceae</taxon>
        <taxon>Zasmidium</taxon>
    </lineage>
</organism>
<protein>
    <recommendedName>
        <fullName evidence="4">Phenazine biosynthesis protein</fullName>
    </recommendedName>
</protein>
<dbReference type="GeneID" id="54564294"/>
<gene>
    <name evidence="2" type="ORF">M409DRAFT_48721</name>
</gene>
<dbReference type="GO" id="GO:0005737">
    <property type="term" value="C:cytoplasm"/>
    <property type="evidence" value="ECO:0007669"/>
    <property type="project" value="TreeGrafter"/>
</dbReference>
<proteinExistence type="predicted"/>
<accession>A0A6A6D314</accession>
<sequence length="312" mass="34007">MPQSLSFVTLDVFTQDRYLGNPLAVVNVPAGRDVSTEVMQTIAREFNLSETIFVHEGAKGKDGVVEWRVRIFLTRREVPFAGHPTIGAAVYALSTLAPSSRGRFLANAGPIDLTFNDNFAKASIPHSLHIHTRYPFTLEQVYALQPSLRGVLRDQSAITVASPVKGMSFVMVELPDLSALEKITTSPKPSPKLDDYDDWDTGFSGSYFYVFTSTPKADDGTPLFKLQTRMIEGVLEDPATGSAACALTSVLALKNAKSSSRKVFHFEVTQGLEMGRKSDIGVTVTLDPKLEAVEKVELAGSAVKVMEGVVEY</sequence>
<evidence type="ECO:0000313" key="2">
    <source>
        <dbReference type="EMBL" id="KAF2173797.1"/>
    </source>
</evidence>
<dbReference type="PANTHER" id="PTHR13774">
    <property type="entry name" value="PHENAZINE BIOSYNTHESIS PROTEIN"/>
    <property type="match status" value="1"/>
</dbReference>
<dbReference type="SUPFAM" id="SSF54506">
    <property type="entry name" value="Diaminopimelate epimerase-like"/>
    <property type="match status" value="1"/>
</dbReference>
<evidence type="ECO:0000256" key="1">
    <source>
        <dbReference type="PIRSR" id="PIRSR016184-1"/>
    </source>
</evidence>
<feature type="active site" evidence="1">
    <location>
        <position position="50"/>
    </location>
</feature>
<dbReference type="AlphaFoldDB" id="A0A6A6D314"/>
<keyword evidence="3" id="KW-1185">Reference proteome</keyword>
<dbReference type="NCBIfam" id="TIGR00654">
    <property type="entry name" value="PhzF_family"/>
    <property type="match status" value="1"/>
</dbReference>
<evidence type="ECO:0008006" key="4">
    <source>
        <dbReference type="Google" id="ProtNLM"/>
    </source>
</evidence>
<dbReference type="Gene3D" id="3.10.310.10">
    <property type="entry name" value="Diaminopimelate Epimerase, Chain A, domain 1"/>
    <property type="match status" value="2"/>
</dbReference>
<reference evidence="2" key="1">
    <citation type="journal article" date="2020" name="Stud. Mycol.">
        <title>101 Dothideomycetes genomes: a test case for predicting lifestyles and emergence of pathogens.</title>
        <authorList>
            <person name="Haridas S."/>
            <person name="Albert R."/>
            <person name="Binder M."/>
            <person name="Bloem J."/>
            <person name="Labutti K."/>
            <person name="Salamov A."/>
            <person name="Andreopoulos B."/>
            <person name="Baker S."/>
            <person name="Barry K."/>
            <person name="Bills G."/>
            <person name="Bluhm B."/>
            <person name="Cannon C."/>
            <person name="Castanera R."/>
            <person name="Culley D."/>
            <person name="Daum C."/>
            <person name="Ezra D."/>
            <person name="Gonzalez J."/>
            <person name="Henrissat B."/>
            <person name="Kuo A."/>
            <person name="Liang C."/>
            <person name="Lipzen A."/>
            <person name="Lutzoni F."/>
            <person name="Magnuson J."/>
            <person name="Mondo S."/>
            <person name="Nolan M."/>
            <person name="Ohm R."/>
            <person name="Pangilinan J."/>
            <person name="Park H.-J."/>
            <person name="Ramirez L."/>
            <person name="Alfaro M."/>
            <person name="Sun H."/>
            <person name="Tritt A."/>
            <person name="Yoshinaga Y."/>
            <person name="Zwiers L.-H."/>
            <person name="Turgeon B."/>
            <person name="Goodwin S."/>
            <person name="Spatafora J."/>
            <person name="Crous P."/>
            <person name="Grigoriev I."/>
        </authorList>
    </citation>
    <scope>NUCLEOTIDE SEQUENCE</scope>
    <source>
        <strain evidence="2">ATCC 36951</strain>
    </source>
</reference>
<dbReference type="Proteomes" id="UP000799537">
    <property type="component" value="Unassembled WGS sequence"/>
</dbReference>
<dbReference type="PANTHER" id="PTHR13774:SF32">
    <property type="entry name" value="ANTISENSE-ENHANCING SEQUENCE 1"/>
    <property type="match status" value="1"/>
</dbReference>
<dbReference type="RefSeq" id="XP_033674686.1">
    <property type="nucleotide sequence ID" value="XM_033811022.1"/>
</dbReference>
<dbReference type="GO" id="GO:0016853">
    <property type="term" value="F:isomerase activity"/>
    <property type="evidence" value="ECO:0007669"/>
    <property type="project" value="TreeGrafter"/>
</dbReference>
<dbReference type="Pfam" id="PF02567">
    <property type="entry name" value="PhzC-PhzF"/>
    <property type="match status" value="1"/>
</dbReference>
<dbReference type="EMBL" id="ML993579">
    <property type="protein sequence ID" value="KAF2173797.1"/>
    <property type="molecule type" value="Genomic_DNA"/>
</dbReference>
<name>A0A6A6D314_ZASCE</name>
<dbReference type="InterPro" id="IPR003719">
    <property type="entry name" value="Phenazine_PhzF-like"/>
</dbReference>
<evidence type="ECO:0000313" key="3">
    <source>
        <dbReference type="Proteomes" id="UP000799537"/>
    </source>
</evidence>
<dbReference type="OrthoDB" id="412383at2759"/>